<reference evidence="3 4" key="1">
    <citation type="submission" date="2019-09" db="EMBL/GenBank/DDBJ databases">
        <title>Genome Sequences of Streptomyces kaniharaensis ATCC 21070.</title>
        <authorList>
            <person name="Zhu W."/>
            <person name="De Crecy-Lagard V."/>
            <person name="Richards N.G."/>
        </authorList>
    </citation>
    <scope>NUCLEOTIDE SEQUENCE [LARGE SCALE GENOMIC DNA]</scope>
    <source>
        <strain evidence="3 4">SF-557</strain>
    </source>
</reference>
<evidence type="ECO:0000256" key="1">
    <source>
        <dbReference type="SAM" id="MobiDB-lite"/>
    </source>
</evidence>
<gene>
    <name evidence="3" type="ORF">F7Q99_30685</name>
</gene>
<keyword evidence="4" id="KW-1185">Reference proteome</keyword>
<organism evidence="3 4">
    <name type="scientific">Streptomyces kaniharaensis</name>
    <dbReference type="NCBI Taxonomy" id="212423"/>
    <lineage>
        <taxon>Bacteria</taxon>
        <taxon>Bacillati</taxon>
        <taxon>Actinomycetota</taxon>
        <taxon>Actinomycetes</taxon>
        <taxon>Kitasatosporales</taxon>
        <taxon>Streptomycetaceae</taxon>
        <taxon>Streptomyces</taxon>
    </lineage>
</organism>
<dbReference type="OrthoDB" id="3386529at2"/>
<dbReference type="RefSeq" id="WP_153467271.1">
    <property type="nucleotide sequence ID" value="NZ_WBOF01000002.1"/>
</dbReference>
<protein>
    <recommendedName>
        <fullName evidence="5">Lipoprotein</fullName>
    </recommendedName>
</protein>
<dbReference type="PROSITE" id="PS51257">
    <property type="entry name" value="PROKAR_LIPOPROTEIN"/>
    <property type="match status" value="1"/>
</dbReference>
<comment type="caution">
    <text evidence="3">The sequence shown here is derived from an EMBL/GenBank/DDBJ whole genome shotgun (WGS) entry which is preliminary data.</text>
</comment>
<feature type="chain" id="PRO_5039004371" description="Lipoprotein" evidence="2">
    <location>
        <begin position="25"/>
        <end position="198"/>
    </location>
</feature>
<accession>A0A6N7L005</accession>
<evidence type="ECO:0000313" key="3">
    <source>
        <dbReference type="EMBL" id="MQS16445.1"/>
    </source>
</evidence>
<dbReference type="Proteomes" id="UP000450000">
    <property type="component" value="Unassembled WGS sequence"/>
</dbReference>
<sequence length="198" mass="20664">MTAPLKRAAAAVLLAALVSSCSLGHPLGSKPAPSITTTDPVAPPLPPGRTGTPAAGLPDFGKVDGTDPAAVAQAALTAMWTVDTDIDTSLMDAEKRATPMFTAQRASGAASMAPRAQPGNVWNTWASHHAFTTVQARQSHEDGGPTGSPTTAYQRWVITVTPKGRDGWTAQPEIHVALVVLLRDDTTQPWRLDTLTLG</sequence>
<feature type="region of interest" description="Disordered" evidence="1">
    <location>
        <begin position="29"/>
        <end position="55"/>
    </location>
</feature>
<dbReference type="EMBL" id="WBOF01000002">
    <property type="protein sequence ID" value="MQS16445.1"/>
    <property type="molecule type" value="Genomic_DNA"/>
</dbReference>
<dbReference type="AlphaFoldDB" id="A0A6N7L005"/>
<name>A0A6N7L005_9ACTN</name>
<keyword evidence="2" id="KW-0732">Signal</keyword>
<evidence type="ECO:0008006" key="5">
    <source>
        <dbReference type="Google" id="ProtNLM"/>
    </source>
</evidence>
<evidence type="ECO:0000313" key="4">
    <source>
        <dbReference type="Proteomes" id="UP000450000"/>
    </source>
</evidence>
<evidence type="ECO:0000256" key="2">
    <source>
        <dbReference type="SAM" id="SignalP"/>
    </source>
</evidence>
<feature type="signal peptide" evidence="2">
    <location>
        <begin position="1"/>
        <end position="24"/>
    </location>
</feature>
<proteinExistence type="predicted"/>